<sequence length="125" mass="14168">MDIFFLNYFIVSLVILISLKDCLRIVPFCPPAEEGKDYTLSFTLTHPSDQYINVAIVREEIAVASCSSASVCTNYLSFFYKATSFRNETKSEITIYVTSYNMTRTNLATTHTDWYVSLDAKDIGS</sequence>
<name>A0AAV2I6W8_LYMST</name>
<proteinExistence type="predicted"/>
<protein>
    <submittedName>
        <fullName evidence="2">Uncharacterized protein</fullName>
    </submittedName>
</protein>
<feature type="chain" id="PRO_5043752105" evidence="1">
    <location>
        <begin position="25"/>
        <end position="125"/>
    </location>
</feature>
<gene>
    <name evidence="2" type="ORF">GSLYS_00016045001</name>
</gene>
<organism evidence="2 3">
    <name type="scientific">Lymnaea stagnalis</name>
    <name type="common">Great pond snail</name>
    <name type="synonym">Helix stagnalis</name>
    <dbReference type="NCBI Taxonomy" id="6523"/>
    <lineage>
        <taxon>Eukaryota</taxon>
        <taxon>Metazoa</taxon>
        <taxon>Spiralia</taxon>
        <taxon>Lophotrochozoa</taxon>
        <taxon>Mollusca</taxon>
        <taxon>Gastropoda</taxon>
        <taxon>Heterobranchia</taxon>
        <taxon>Euthyneura</taxon>
        <taxon>Panpulmonata</taxon>
        <taxon>Hygrophila</taxon>
        <taxon>Lymnaeoidea</taxon>
        <taxon>Lymnaeidae</taxon>
        <taxon>Lymnaea</taxon>
    </lineage>
</organism>
<accession>A0AAV2I6W8</accession>
<comment type="caution">
    <text evidence="2">The sequence shown here is derived from an EMBL/GenBank/DDBJ whole genome shotgun (WGS) entry which is preliminary data.</text>
</comment>
<evidence type="ECO:0000256" key="1">
    <source>
        <dbReference type="SAM" id="SignalP"/>
    </source>
</evidence>
<feature type="signal peptide" evidence="1">
    <location>
        <begin position="1"/>
        <end position="24"/>
    </location>
</feature>
<keyword evidence="1" id="KW-0732">Signal</keyword>
<keyword evidence="3" id="KW-1185">Reference proteome</keyword>
<reference evidence="2 3" key="1">
    <citation type="submission" date="2024-04" db="EMBL/GenBank/DDBJ databases">
        <authorList>
            <consortium name="Genoscope - CEA"/>
            <person name="William W."/>
        </authorList>
    </citation>
    <scope>NUCLEOTIDE SEQUENCE [LARGE SCALE GENOMIC DNA]</scope>
</reference>
<feature type="non-terminal residue" evidence="2">
    <location>
        <position position="125"/>
    </location>
</feature>
<evidence type="ECO:0000313" key="2">
    <source>
        <dbReference type="EMBL" id="CAL1542451.1"/>
    </source>
</evidence>
<dbReference type="AlphaFoldDB" id="A0AAV2I6W8"/>
<dbReference type="EMBL" id="CAXITT010000487">
    <property type="protein sequence ID" value="CAL1542451.1"/>
    <property type="molecule type" value="Genomic_DNA"/>
</dbReference>
<dbReference type="Proteomes" id="UP001497497">
    <property type="component" value="Unassembled WGS sequence"/>
</dbReference>
<evidence type="ECO:0000313" key="3">
    <source>
        <dbReference type="Proteomes" id="UP001497497"/>
    </source>
</evidence>